<accession>A0AAV2LFU2</accession>
<keyword evidence="3" id="KW-1185">Reference proteome</keyword>
<organism evidence="2 3">
    <name type="scientific">Knipowitschia caucasica</name>
    <name type="common">Caucasian dwarf goby</name>
    <name type="synonym">Pomatoschistus caucasicus</name>
    <dbReference type="NCBI Taxonomy" id="637954"/>
    <lineage>
        <taxon>Eukaryota</taxon>
        <taxon>Metazoa</taxon>
        <taxon>Chordata</taxon>
        <taxon>Craniata</taxon>
        <taxon>Vertebrata</taxon>
        <taxon>Euteleostomi</taxon>
        <taxon>Actinopterygii</taxon>
        <taxon>Neopterygii</taxon>
        <taxon>Teleostei</taxon>
        <taxon>Neoteleostei</taxon>
        <taxon>Acanthomorphata</taxon>
        <taxon>Gobiaria</taxon>
        <taxon>Gobiiformes</taxon>
        <taxon>Gobioidei</taxon>
        <taxon>Gobiidae</taxon>
        <taxon>Gobiinae</taxon>
        <taxon>Knipowitschia</taxon>
    </lineage>
</organism>
<dbReference type="EMBL" id="OZ035825">
    <property type="protein sequence ID" value="CAL1600899.1"/>
    <property type="molecule type" value="Genomic_DNA"/>
</dbReference>
<evidence type="ECO:0000313" key="3">
    <source>
        <dbReference type="Proteomes" id="UP001497482"/>
    </source>
</evidence>
<proteinExistence type="predicted"/>
<feature type="region of interest" description="Disordered" evidence="1">
    <location>
        <begin position="28"/>
        <end position="51"/>
    </location>
</feature>
<name>A0AAV2LFU2_KNICA</name>
<evidence type="ECO:0000313" key="2">
    <source>
        <dbReference type="EMBL" id="CAL1600899.1"/>
    </source>
</evidence>
<evidence type="ECO:0000256" key="1">
    <source>
        <dbReference type="SAM" id="MobiDB-lite"/>
    </source>
</evidence>
<sequence length="75" mass="7945">MEKLFYSPELITSTPSPVPAPFARLALPSRPPFSSHTHTHGPAGSAEGAKRVLRPTPVGLLTVNMGCQCSFLQTG</sequence>
<dbReference type="Proteomes" id="UP001497482">
    <property type="component" value="Chromosome 3"/>
</dbReference>
<protein>
    <submittedName>
        <fullName evidence="2">Uncharacterized protein</fullName>
    </submittedName>
</protein>
<reference evidence="2 3" key="1">
    <citation type="submission" date="2024-04" db="EMBL/GenBank/DDBJ databases">
        <authorList>
            <person name="Waldvogel A.-M."/>
            <person name="Schoenle A."/>
        </authorList>
    </citation>
    <scope>NUCLEOTIDE SEQUENCE [LARGE SCALE GENOMIC DNA]</scope>
</reference>
<gene>
    <name evidence="2" type="ORF">KC01_LOCUS28965</name>
</gene>
<dbReference type="AlphaFoldDB" id="A0AAV2LFU2"/>